<dbReference type="RefSeq" id="WP_326617624.1">
    <property type="nucleotide sequence ID" value="NZ_CP109106.1"/>
</dbReference>
<dbReference type="Proteomes" id="UP001344251">
    <property type="component" value="Chromosome"/>
</dbReference>
<sequence>MSEALKAAVMATFYCRPGIEGMIGYVRRRARNMGLPDRMK</sequence>
<reference evidence="1 2" key="1">
    <citation type="submission" date="2022-10" db="EMBL/GenBank/DDBJ databases">
        <title>The complete genomes of actinobacterial strains from the NBC collection.</title>
        <authorList>
            <person name="Joergensen T.S."/>
            <person name="Alvarez Arevalo M."/>
            <person name="Sterndorff E.B."/>
            <person name="Faurdal D."/>
            <person name="Vuksanovic O."/>
            <person name="Mourched A.-S."/>
            <person name="Charusanti P."/>
            <person name="Shaw S."/>
            <person name="Blin K."/>
            <person name="Weber T."/>
        </authorList>
    </citation>
    <scope>NUCLEOTIDE SEQUENCE [LARGE SCALE GENOMIC DNA]</scope>
    <source>
        <strain evidence="1 2">NBC 01774</strain>
    </source>
</reference>
<keyword evidence="2" id="KW-1185">Reference proteome</keyword>
<proteinExistence type="predicted"/>
<name>A0ABZ1FCV7_9ACTN</name>
<gene>
    <name evidence="1" type="ORF">OG863_09555</name>
</gene>
<dbReference type="EMBL" id="CP109106">
    <property type="protein sequence ID" value="WSB68184.1"/>
    <property type="molecule type" value="Genomic_DNA"/>
</dbReference>
<accession>A0ABZ1FCV7</accession>
<evidence type="ECO:0000313" key="2">
    <source>
        <dbReference type="Proteomes" id="UP001344251"/>
    </source>
</evidence>
<evidence type="ECO:0000313" key="1">
    <source>
        <dbReference type="EMBL" id="WSB68184.1"/>
    </source>
</evidence>
<organism evidence="1 2">
    <name type="scientific">Streptomyces decoyicus</name>
    <dbReference type="NCBI Taxonomy" id="249567"/>
    <lineage>
        <taxon>Bacteria</taxon>
        <taxon>Bacillati</taxon>
        <taxon>Actinomycetota</taxon>
        <taxon>Actinomycetes</taxon>
        <taxon>Kitasatosporales</taxon>
        <taxon>Streptomycetaceae</taxon>
        <taxon>Streptomyces</taxon>
    </lineage>
</organism>
<protein>
    <submittedName>
        <fullName evidence="1">Uncharacterized protein</fullName>
    </submittedName>
</protein>